<dbReference type="Pfam" id="PF18813">
    <property type="entry name" value="PBECR4"/>
    <property type="match status" value="1"/>
</dbReference>
<dbReference type="OrthoDB" id="2969511at2"/>
<dbReference type="AlphaFoldDB" id="A0A3P3TYN3"/>
<dbReference type="RefSeq" id="WP_128630829.1">
    <property type="nucleotide sequence ID" value="NZ_RRCN01000001.1"/>
</dbReference>
<evidence type="ECO:0000313" key="2">
    <source>
        <dbReference type="EMBL" id="RRJ62950.1"/>
    </source>
</evidence>
<keyword evidence="3" id="KW-1185">Reference proteome</keyword>
<dbReference type="InterPro" id="IPR041420">
    <property type="entry name" value="PBECR4"/>
</dbReference>
<protein>
    <recommendedName>
        <fullName evidence="1">Phage-Barnase-EndoU-ColicinE5/D-RelE like nuclease 4 domain-containing protein</fullName>
    </recommendedName>
</protein>
<dbReference type="EMBL" id="RRCN01000001">
    <property type="protein sequence ID" value="RRJ62950.1"/>
    <property type="molecule type" value="Genomic_DNA"/>
</dbReference>
<sequence length="218" mass="24845">MALLDLPGLLALQVKPTINQIDLPLLQQFYETQLSPNTYIYNLSSGEQIRLKFEPHRFCHLLGIESIVQKALHWSKHKEYKGRLGWDNIKNGSLNFKHLKDKAGKAEFNSKKDKMLYFYLLPNLLNSATIMIKFNPVPGSSVQCELLLYNQLEGVYLHLGIEKEDDGKSYFPRTFLIERITASNPGTRFIDGQPDTKTVVSFEVLETDGDAQKSLSIP</sequence>
<organism evidence="2 3">
    <name type="scientific">Paenibacillus oralis</name>
    <dbReference type="NCBI Taxonomy" id="2490856"/>
    <lineage>
        <taxon>Bacteria</taxon>
        <taxon>Bacillati</taxon>
        <taxon>Bacillota</taxon>
        <taxon>Bacilli</taxon>
        <taxon>Bacillales</taxon>
        <taxon>Paenibacillaceae</taxon>
        <taxon>Paenibacillus</taxon>
    </lineage>
</organism>
<evidence type="ECO:0000259" key="1">
    <source>
        <dbReference type="Pfam" id="PF18813"/>
    </source>
</evidence>
<proteinExistence type="predicted"/>
<evidence type="ECO:0000313" key="3">
    <source>
        <dbReference type="Proteomes" id="UP000267017"/>
    </source>
</evidence>
<comment type="caution">
    <text evidence="2">The sequence shown here is derived from an EMBL/GenBank/DDBJ whole genome shotgun (WGS) entry which is preliminary data.</text>
</comment>
<dbReference type="Proteomes" id="UP000267017">
    <property type="component" value="Unassembled WGS sequence"/>
</dbReference>
<name>A0A3P3TYN3_9BACL</name>
<accession>A0A3P3TYN3</accession>
<gene>
    <name evidence="2" type="ORF">EHV15_08450</name>
</gene>
<feature type="domain" description="Phage-Barnase-EndoU-ColicinE5/D-RelE like nuclease 4" evidence="1">
    <location>
        <begin position="28"/>
        <end position="179"/>
    </location>
</feature>
<reference evidence="2 3" key="1">
    <citation type="submission" date="2018-11" db="EMBL/GenBank/DDBJ databases">
        <title>Genome sequencing of Paenibacillus sp. KCOM 3021 (= ChDC PVNT-B20).</title>
        <authorList>
            <person name="Kook J.-K."/>
            <person name="Park S.-N."/>
            <person name="Lim Y.K."/>
        </authorList>
    </citation>
    <scope>NUCLEOTIDE SEQUENCE [LARGE SCALE GENOMIC DNA]</scope>
    <source>
        <strain evidence="2 3">KCOM 3021</strain>
    </source>
</reference>